<organism evidence="6 8">
    <name type="scientific">Arctia plantaginis</name>
    <name type="common">Wood tiger moth</name>
    <name type="synonym">Phalaena plantaginis</name>
    <dbReference type="NCBI Taxonomy" id="874455"/>
    <lineage>
        <taxon>Eukaryota</taxon>
        <taxon>Metazoa</taxon>
        <taxon>Ecdysozoa</taxon>
        <taxon>Arthropoda</taxon>
        <taxon>Hexapoda</taxon>
        <taxon>Insecta</taxon>
        <taxon>Pterygota</taxon>
        <taxon>Neoptera</taxon>
        <taxon>Endopterygota</taxon>
        <taxon>Lepidoptera</taxon>
        <taxon>Glossata</taxon>
        <taxon>Ditrysia</taxon>
        <taxon>Noctuoidea</taxon>
        <taxon>Erebidae</taxon>
        <taxon>Arctiinae</taxon>
        <taxon>Arctia</taxon>
    </lineage>
</organism>
<comment type="caution">
    <text evidence="6">The sequence shown here is derived from an EMBL/GenBank/DDBJ whole genome shotgun (WGS) entry which is preliminary data.</text>
</comment>
<dbReference type="Pfam" id="PF00379">
    <property type="entry name" value="Chitin_bind_4"/>
    <property type="match status" value="1"/>
</dbReference>
<evidence type="ECO:0000256" key="3">
    <source>
        <dbReference type="PROSITE-ProRule" id="PRU00497"/>
    </source>
</evidence>
<name>A0A8S1AAN9_ARCPL</name>
<dbReference type="GO" id="GO:0008010">
    <property type="term" value="F:structural constituent of chitin-based larval cuticle"/>
    <property type="evidence" value="ECO:0007669"/>
    <property type="project" value="TreeGrafter"/>
</dbReference>
<evidence type="ECO:0000313" key="7">
    <source>
        <dbReference type="Proteomes" id="UP000494106"/>
    </source>
</evidence>
<dbReference type="PANTHER" id="PTHR10380:SF173">
    <property type="entry name" value="CUTICULAR PROTEIN 47EF, ISOFORM C-RELATED"/>
    <property type="match status" value="1"/>
</dbReference>
<dbReference type="PRINTS" id="PR00947">
    <property type="entry name" value="CUTICLE"/>
</dbReference>
<feature type="signal peptide" evidence="4">
    <location>
        <begin position="1"/>
        <end position="15"/>
    </location>
</feature>
<dbReference type="EMBL" id="CADEBD010000314">
    <property type="protein sequence ID" value="CAB3243650.1"/>
    <property type="molecule type" value="Genomic_DNA"/>
</dbReference>
<dbReference type="InterPro" id="IPR000618">
    <property type="entry name" value="Insect_cuticle"/>
</dbReference>
<feature type="chain" id="PRO_5036273044" evidence="4">
    <location>
        <begin position="16"/>
        <end position="121"/>
    </location>
</feature>
<dbReference type="GO" id="GO:0062129">
    <property type="term" value="C:chitin-based extracellular matrix"/>
    <property type="evidence" value="ECO:0007669"/>
    <property type="project" value="TreeGrafter"/>
</dbReference>
<dbReference type="OrthoDB" id="7363665at2759"/>
<evidence type="ECO:0000313" key="8">
    <source>
        <dbReference type="Proteomes" id="UP000494256"/>
    </source>
</evidence>
<keyword evidence="1 3" id="KW-0193">Cuticle</keyword>
<dbReference type="PROSITE" id="PS51155">
    <property type="entry name" value="CHIT_BIND_RR_2"/>
    <property type="match status" value="1"/>
</dbReference>
<dbReference type="InterPro" id="IPR050468">
    <property type="entry name" value="Cuticle_Struct_Prot"/>
</dbReference>
<reference evidence="7 8" key="1">
    <citation type="submission" date="2020-04" db="EMBL/GenBank/DDBJ databases">
        <authorList>
            <person name="Wallbank WR R."/>
            <person name="Pardo Diaz C."/>
            <person name="Kozak K."/>
            <person name="Martin S."/>
            <person name="Jiggins C."/>
            <person name="Moest M."/>
            <person name="Warren A I."/>
            <person name="Byers J.R.P. K."/>
            <person name="Montejo-Kovacevich G."/>
            <person name="Yen C E."/>
        </authorList>
    </citation>
    <scope>NUCLEOTIDE SEQUENCE [LARGE SCALE GENOMIC DNA]</scope>
</reference>
<dbReference type="PROSITE" id="PS00233">
    <property type="entry name" value="CHIT_BIND_RR_1"/>
    <property type="match status" value="1"/>
</dbReference>
<evidence type="ECO:0000256" key="2">
    <source>
        <dbReference type="ARBA" id="ARBA00022729"/>
    </source>
</evidence>
<evidence type="ECO:0000313" key="6">
    <source>
        <dbReference type="EMBL" id="CAB3243650.1"/>
    </source>
</evidence>
<accession>A0A8S1AAN9</accession>
<dbReference type="EMBL" id="CADEBC010000063">
    <property type="protein sequence ID" value="CAB3221305.1"/>
    <property type="molecule type" value="Genomic_DNA"/>
</dbReference>
<evidence type="ECO:0000313" key="5">
    <source>
        <dbReference type="EMBL" id="CAB3221305.1"/>
    </source>
</evidence>
<dbReference type="InterPro" id="IPR031311">
    <property type="entry name" value="CHIT_BIND_RR_consensus"/>
</dbReference>
<dbReference type="AlphaFoldDB" id="A0A8S1AAN9"/>
<evidence type="ECO:0000256" key="1">
    <source>
        <dbReference type="ARBA" id="ARBA00022460"/>
    </source>
</evidence>
<dbReference type="PANTHER" id="PTHR10380">
    <property type="entry name" value="CUTICLE PROTEIN"/>
    <property type="match status" value="1"/>
</dbReference>
<sequence>MKLIVALCLVAVVVAVPVQRVNLYSTDNVQLLRLENDNPGEGNYRFAFEQSDGTKHEQQGQIINEGSEDESIAVKGSYSWVGPDGVTYVVNYTADDEGFHPEIEQGPGGGIPAGVVASLLG</sequence>
<evidence type="ECO:0000256" key="4">
    <source>
        <dbReference type="SAM" id="SignalP"/>
    </source>
</evidence>
<keyword evidence="7" id="KW-1185">Reference proteome</keyword>
<proteinExistence type="predicted"/>
<protein>
    <submittedName>
        <fullName evidence="6">Uncharacterized protein</fullName>
    </submittedName>
</protein>
<dbReference type="Proteomes" id="UP000494106">
    <property type="component" value="Unassembled WGS sequence"/>
</dbReference>
<keyword evidence="2 4" id="KW-0732">Signal</keyword>
<dbReference type="Proteomes" id="UP000494256">
    <property type="component" value="Unassembled WGS sequence"/>
</dbReference>
<gene>
    <name evidence="6" type="ORF">APLA_LOCUS10466</name>
    <name evidence="5" type="ORF">APLA_LOCUS533</name>
</gene>